<evidence type="ECO:0000313" key="3">
    <source>
        <dbReference type="Proteomes" id="UP001187192"/>
    </source>
</evidence>
<protein>
    <submittedName>
        <fullName evidence="2">Uncharacterized protein</fullName>
    </submittedName>
</protein>
<comment type="caution">
    <text evidence="2">The sequence shown here is derived from an EMBL/GenBank/DDBJ whole genome shotgun (WGS) entry which is preliminary data.</text>
</comment>
<accession>A0AA88AKB0</accession>
<dbReference type="Proteomes" id="UP001187192">
    <property type="component" value="Unassembled WGS sequence"/>
</dbReference>
<evidence type="ECO:0000256" key="1">
    <source>
        <dbReference type="SAM" id="MobiDB-lite"/>
    </source>
</evidence>
<keyword evidence="3" id="KW-1185">Reference proteome</keyword>
<dbReference type="EMBL" id="BTGU01000026">
    <property type="protein sequence ID" value="GMN47713.1"/>
    <property type="molecule type" value="Genomic_DNA"/>
</dbReference>
<dbReference type="AlphaFoldDB" id="A0AA88AKB0"/>
<proteinExistence type="predicted"/>
<feature type="region of interest" description="Disordered" evidence="1">
    <location>
        <begin position="1"/>
        <end position="31"/>
    </location>
</feature>
<organism evidence="2 3">
    <name type="scientific">Ficus carica</name>
    <name type="common">Common fig</name>
    <dbReference type="NCBI Taxonomy" id="3494"/>
    <lineage>
        <taxon>Eukaryota</taxon>
        <taxon>Viridiplantae</taxon>
        <taxon>Streptophyta</taxon>
        <taxon>Embryophyta</taxon>
        <taxon>Tracheophyta</taxon>
        <taxon>Spermatophyta</taxon>
        <taxon>Magnoliopsida</taxon>
        <taxon>eudicotyledons</taxon>
        <taxon>Gunneridae</taxon>
        <taxon>Pentapetalae</taxon>
        <taxon>rosids</taxon>
        <taxon>fabids</taxon>
        <taxon>Rosales</taxon>
        <taxon>Moraceae</taxon>
        <taxon>Ficeae</taxon>
        <taxon>Ficus</taxon>
    </lineage>
</organism>
<name>A0AA88AKB0_FICCA</name>
<reference evidence="2" key="1">
    <citation type="submission" date="2023-07" db="EMBL/GenBank/DDBJ databases">
        <title>draft genome sequence of fig (Ficus carica).</title>
        <authorList>
            <person name="Takahashi T."/>
            <person name="Nishimura K."/>
        </authorList>
    </citation>
    <scope>NUCLEOTIDE SEQUENCE</scope>
</reference>
<gene>
    <name evidence="2" type="ORF">TIFTF001_016899</name>
</gene>
<feature type="compositionally biased region" description="Basic and acidic residues" evidence="1">
    <location>
        <begin position="17"/>
        <end position="31"/>
    </location>
</feature>
<evidence type="ECO:0000313" key="2">
    <source>
        <dbReference type="EMBL" id="GMN47713.1"/>
    </source>
</evidence>
<sequence>MRCRIRSGHSGTTRIGAVRDRVSRDKGEHGRQTCGTLCNEVPYAIGVTRGDLGATRIGTARDGVSRDQSEHGHRTCGTLSNEVPYAIGMT</sequence>